<keyword evidence="10 11" id="KW-0961">Cell wall biogenesis/degradation</keyword>
<keyword evidence="10 11" id="KW-0813">Transport</keyword>
<evidence type="ECO:0000256" key="6">
    <source>
        <dbReference type="ARBA" id="ARBA00022989"/>
    </source>
</evidence>
<feature type="transmembrane region" description="Helical" evidence="10">
    <location>
        <begin position="107"/>
        <end position="131"/>
    </location>
</feature>
<feature type="transmembrane region" description="Helical" evidence="10">
    <location>
        <begin position="253"/>
        <end position="277"/>
    </location>
</feature>
<feature type="transmembrane region" description="Helical" evidence="10">
    <location>
        <begin position="503"/>
        <end position="524"/>
    </location>
</feature>
<feature type="transmembrane region" description="Helical" evidence="10">
    <location>
        <begin position="183"/>
        <end position="201"/>
    </location>
</feature>
<dbReference type="RefSeq" id="WP_248343840.1">
    <property type="nucleotide sequence ID" value="NZ_AP025592.1"/>
</dbReference>
<evidence type="ECO:0000256" key="10">
    <source>
        <dbReference type="HAMAP-Rule" id="MF_02078"/>
    </source>
</evidence>
<dbReference type="PRINTS" id="PR01806">
    <property type="entry name" value="VIRFACTRMVIN"/>
</dbReference>
<evidence type="ECO:0000256" key="2">
    <source>
        <dbReference type="ARBA" id="ARBA00022475"/>
    </source>
</evidence>
<evidence type="ECO:0000313" key="13">
    <source>
        <dbReference type="Proteomes" id="UP001162734"/>
    </source>
</evidence>
<evidence type="ECO:0000256" key="4">
    <source>
        <dbReference type="ARBA" id="ARBA00022960"/>
    </source>
</evidence>
<comment type="function">
    <text evidence="8 10 11">Involved in peptidoglycan biosynthesis. Transports lipid-linked peptidoglycan precursors from the inner to the outer leaflet of the cytoplasmic membrane.</text>
</comment>
<dbReference type="PIRSF" id="PIRSF002869">
    <property type="entry name" value="MviN"/>
    <property type="match status" value="1"/>
</dbReference>
<dbReference type="NCBIfam" id="TIGR01695">
    <property type="entry name" value="murJ_mviN"/>
    <property type="match status" value="1"/>
</dbReference>
<dbReference type="HAMAP" id="MF_02078">
    <property type="entry name" value="MurJ_MviN"/>
    <property type="match status" value="1"/>
</dbReference>
<evidence type="ECO:0000256" key="7">
    <source>
        <dbReference type="ARBA" id="ARBA00023136"/>
    </source>
</evidence>
<feature type="transmembrane region" description="Helical" evidence="10">
    <location>
        <begin position="372"/>
        <end position="393"/>
    </location>
</feature>
<sequence length="548" mass="56696">MGAGGEDRAGEARPAAAAPPPVRMQKALWLSAATMASRVLGLLRDQLFAALVGANAFSDAFVTAFRIPNLLRDLFAEGALSSAFVPTFAETRAHRGEAEAWRLANTVVGLVLAVVGSLTLLGMLFAPQVVALMAPGYAPAQAALAAKLARVMMPFLLLVSLAAVSMGMLNAQSRFTAPALAPALFNVGSIAVGLGLWAAGWPPERAVVGWSFGTLVGGLLQLLAQSPSLRAAGFRLRPRLGRAALADPGVRRIGRLMGAAVVGLSATQVNIVVNTIFASHQERAVTWLNFAFRLMQLPLGVFGVAIATVATAGLAQRAAARDLAGVQETLGSAMRLVAFLNVPSAVGLMVLSRPIVALIYQHGRFTASDTAGTAGALLCYALGLYAYSAVKVFAPAFYALDEARVPVLGSVLGMASNVALNLALFPVLGYRGVALGTSLSATVNFAVLAIAWRARHGRLGGAGVYRQLLRVLGATGALAVAAWGAERALEGHLGAGHGLARQLALAFVPIAAGLAAYLAAARLLGVKELSDLAAAWRRRAARRRGARA</sequence>
<dbReference type="CDD" id="cd13123">
    <property type="entry name" value="MATE_MurJ_like"/>
    <property type="match status" value="1"/>
</dbReference>
<keyword evidence="6 10" id="KW-1133">Transmembrane helix</keyword>
<comment type="similarity">
    <text evidence="9 10 11">Belongs to the MurJ/MviN family.</text>
</comment>
<dbReference type="PANTHER" id="PTHR47019:SF1">
    <property type="entry name" value="LIPID II FLIPPASE MURJ"/>
    <property type="match status" value="1"/>
</dbReference>
<dbReference type="PANTHER" id="PTHR47019">
    <property type="entry name" value="LIPID II FLIPPASE MURJ"/>
    <property type="match status" value="1"/>
</dbReference>
<name>A0ABN6N200_9BACT</name>
<organism evidence="12 13">
    <name type="scientific">Anaeromyxobacter paludicola</name>
    <dbReference type="NCBI Taxonomy" id="2918171"/>
    <lineage>
        <taxon>Bacteria</taxon>
        <taxon>Pseudomonadati</taxon>
        <taxon>Myxococcota</taxon>
        <taxon>Myxococcia</taxon>
        <taxon>Myxococcales</taxon>
        <taxon>Cystobacterineae</taxon>
        <taxon>Anaeromyxobacteraceae</taxon>
        <taxon>Anaeromyxobacter</taxon>
    </lineage>
</organism>
<evidence type="ECO:0000256" key="11">
    <source>
        <dbReference type="PIRNR" id="PIRNR002869"/>
    </source>
</evidence>
<evidence type="ECO:0000256" key="1">
    <source>
        <dbReference type="ARBA" id="ARBA00004651"/>
    </source>
</evidence>
<feature type="transmembrane region" description="Helical" evidence="10">
    <location>
        <begin position="207"/>
        <end position="232"/>
    </location>
</feature>
<comment type="subcellular location">
    <subcellularLocation>
        <location evidence="1 10">Cell membrane</location>
        <topology evidence="1 10">Multi-pass membrane protein</topology>
    </subcellularLocation>
</comment>
<feature type="transmembrane region" description="Helical" evidence="10">
    <location>
        <begin position="433"/>
        <end position="452"/>
    </location>
</feature>
<dbReference type="EMBL" id="AP025592">
    <property type="protein sequence ID" value="BDG07239.1"/>
    <property type="molecule type" value="Genomic_DNA"/>
</dbReference>
<feature type="transmembrane region" description="Helical" evidence="10">
    <location>
        <begin position="336"/>
        <end position="360"/>
    </location>
</feature>
<keyword evidence="5 10" id="KW-0573">Peptidoglycan synthesis</keyword>
<dbReference type="InterPro" id="IPR051050">
    <property type="entry name" value="Lipid_II_flippase_MurJ/MviN"/>
</dbReference>
<gene>
    <name evidence="10" type="primary">murJ</name>
    <name evidence="12" type="ORF">AMPC_03520</name>
</gene>
<evidence type="ECO:0000256" key="5">
    <source>
        <dbReference type="ARBA" id="ARBA00022984"/>
    </source>
</evidence>
<reference evidence="13" key="1">
    <citation type="journal article" date="2022" name="Int. J. Syst. Evol. Microbiol.">
        <title>Anaeromyxobacter oryzae sp. nov., Anaeromyxobacter diazotrophicus sp. nov. and Anaeromyxobacter paludicola sp. nov., isolated from paddy soils.</title>
        <authorList>
            <person name="Itoh H."/>
            <person name="Xu Z."/>
            <person name="Mise K."/>
            <person name="Masuda Y."/>
            <person name="Ushijima N."/>
            <person name="Hayakawa C."/>
            <person name="Shiratori Y."/>
            <person name="Senoo K."/>
        </authorList>
    </citation>
    <scope>NUCLEOTIDE SEQUENCE [LARGE SCALE GENOMIC DNA]</scope>
    <source>
        <strain evidence="13">Red630</strain>
    </source>
</reference>
<protein>
    <recommendedName>
        <fullName evidence="10">Probable lipid II flippase MurJ</fullName>
    </recommendedName>
</protein>
<dbReference type="Proteomes" id="UP001162734">
    <property type="component" value="Chromosome"/>
</dbReference>
<evidence type="ECO:0000313" key="12">
    <source>
        <dbReference type="EMBL" id="BDG07239.1"/>
    </source>
</evidence>
<evidence type="ECO:0000256" key="9">
    <source>
        <dbReference type="ARBA" id="ARBA00061532"/>
    </source>
</evidence>
<accession>A0ABN6N200</accession>
<evidence type="ECO:0000256" key="8">
    <source>
        <dbReference type="ARBA" id="ARBA00060041"/>
    </source>
</evidence>
<keyword evidence="3 10" id="KW-0812">Transmembrane</keyword>
<evidence type="ECO:0000256" key="3">
    <source>
        <dbReference type="ARBA" id="ARBA00022692"/>
    </source>
</evidence>
<comment type="pathway">
    <text evidence="10">Cell wall biogenesis; peptidoglycan biosynthesis.</text>
</comment>
<dbReference type="Pfam" id="PF03023">
    <property type="entry name" value="MurJ"/>
    <property type="match status" value="1"/>
</dbReference>
<keyword evidence="2 10" id="KW-1003">Cell membrane</keyword>
<feature type="transmembrane region" description="Helical" evidence="10">
    <location>
        <begin position="297"/>
        <end position="315"/>
    </location>
</feature>
<dbReference type="InterPro" id="IPR004268">
    <property type="entry name" value="MurJ"/>
</dbReference>
<keyword evidence="4 10" id="KW-0133">Cell shape</keyword>
<proteinExistence type="inferred from homology"/>
<feature type="transmembrane region" description="Helical" evidence="10">
    <location>
        <begin position="151"/>
        <end position="171"/>
    </location>
</feature>
<feature type="transmembrane region" description="Helical" evidence="10">
    <location>
        <begin position="405"/>
        <end position="427"/>
    </location>
</feature>
<keyword evidence="13" id="KW-1185">Reference proteome</keyword>
<feature type="transmembrane region" description="Helical" evidence="10">
    <location>
        <begin position="464"/>
        <end position="483"/>
    </location>
</feature>
<keyword evidence="7 10" id="KW-0472">Membrane</keyword>